<dbReference type="PIRSF" id="PIRSF036979">
    <property type="entry name" value="Arginase"/>
    <property type="match status" value="1"/>
</dbReference>
<evidence type="ECO:0000256" key="6">
    <source>
        <dbReference type="NCBIfam" id="TIGR01227"/>
    </source>
</evidence>
<dbReference type="PANTHER" id="PTHR11358:SF35">
    <property type="entry name" value="FORMIMIDOYLGLUTAMASE"/>
    <property type="match status" value="1"/>
</dbReference>
<dbReference type="InterPro" id="IPR006035">
    <property type="entry name" value="Ureohydrolase"/>
</dbReference>
<dbReference type="SUPFAM" id="SSF52768">
    <property type="entry name" value="Arginase/deacetylase"/>
    <property type="match status" value="1"/>
</dbReference>
<accession>A0A417YSL9</accession>
<dbReference type="InterPro" id="IPR005923">
    <property type="entry name" value="HutG"/>
</dbReference>
<feature type="binding site" evidence="5 7">
    <location>
        <position position="246"/>
    </location>
    <ligand>
        <name>Mn(2+)</name>
        <dbReference type="ChEBI" id="CHEBI:29035"/>
        <label>1</label>
    </ligand>
</feature>
<comment type="caution">
    <text evidence="9">The sequence shown here is derived from an EMBL/GenBank/DDBJ whole genome shotgun (WGS) entry which is preliminary data.</text>
</comment>
<evidence type="ECO:0000256" key="8">
    <source>
        <dbReference type="PROSITE-ProRule" id="PRU00742"/>
    </source>
</evidence>
<dbReference type="PANTHER" id="PTHR11358">
    <property type="entry name" value="ARGINASE/AGMATINASE"/>
    <property type="match status" value="1"/>
</dbReference>
<dbReference type="GO" id="GO:0030145">
    <property type="term" value="F:manganese ion binding"/>
    <property type="evidence" value="ECO:0007669"/>
    <property type="project" value="UniProtKB-UniRule"/>
</dbReference>
<feature type="binding site" evidence="5">
    <location>
        <position position="246"/>
    </location>
    <ligand>
        <name>Mn(2+)</name>
        <dbReference type="ChEBI" id="CHEBI:29035"/>
        <label>2</label>
    </ligand>
</feature>
<feature type="binding site" evidence="7">
    <location>
        <position position="248"/>
    </location>
    <ligand>
        <name>Mn(2+)</name>
        <dbReference type="ChEBI" id="CHEBI:29035"/>
        <label>1</label>
    </ligand>
</feature>
<feature type="binding site" evidence="5">
    <location>
        <position position="158"/>
    </location>
    <ligand>
        <name>Mn(2+)</name>
        <dbReference type="ChEBI" id="CHEBI:29035"/>
        <label>2</label>
    </ligand>
</feature>
<evidence type="ECO:0000313" key="10">
    <source>
        <dbReference type="Proteomes" id="UP000284416"/>
    </source>
</evidence>
<dbReference type="GO" id="GO:0019556">
    <property type="term" value="P:L-histidine catabolic process to glutamate and formamide"/>
    <property type="evidence" value="ECO:0007669"/>
    <property type="project" value="UniProtKB-UniRule"/>
</dbReference>
<dbReference type="Gene3D" id="3.40.800.10">
    <property type="entry name" value="Ureohydrolase domain"/>
    <property type="match status" value="1"/>
</dbReference>
<comment type="catalytic activity">
    <reaction evidence="5">
        <text>N-formimidoyl-L-glutamate + H2O = formamide + L-glutamate</text>
        <dbReference type="Rhea" id="RHEA:22492"/>
        <dbReference type="ChEBI" id="CHEBI:15377"/>
        <dbReference type="ChEBI" id="CHEBI:16397"/>
        <dbReference type="ChEBI" id="CHEBI:29985"/>
        <dbReference type="ChEBI" id="CHEBI:58928"/>
        <dbReference type="EC" id="3.5.3.8"/>
    </reaction>
</comment>
<feature type="binding site" evidence="5">
    <location>
        <position position="160"/>
    </location>
    <ligand>
        <name>Mn(2+)</name>
        <dbReference type="ChEBI" id="CHEBI:29035"/>
        <label>2</label>
    </ligand>
</feature>
<dbReference type="GO" id="GO:0008783">
    <property type="term" value="F:agmatinase activity"/>
    <property type="evidence" value="ECO:0007669"/>
    <property type="project" value="TreeGrafter"/>
</dbReference>
<dbReference type="OrthoDB" id="9788689at2"/>
<dbReference type="EC" id="3.5.3.8" evidence="5 6"/>
<proteinExistence type="inferred from homology"/>
<keyword evidence="3 5" id="KW-0369">Histidine metabolism</keyword>
<keyword evidence="10" id="KW-1185">Reference proteome</keyword>
<dbReference type="AlphaFoldDB" id="A0A417YSL9"/>
<feature type="binding site" evidence="7">
    <location>
        <position position="160"/>
    </location>
    <ligand>
        <name>Mn(2+)</name>
        <dbReference type="ChEBI" id="CHEBI:29035"/>
        <label>1</label>
    </ligand>
</feature>
<feature type="binding site" evidence="5 7">
    <location>
        <position position="158"/>
    </location>
    <ligand>
        <name>Mn(2+)</name>
        <dbReference type="ChEBI" id="CHEBI:29035"/>
        <label>1</label>
    </ligand>
</feature>
<comment type="pathway">
    <text evidence="5">Amino-acid degradation; L-histidine degradation into L-glutamate; L-glutamate from N-formimidoyl-L-glutamate (hydrolase route): step 1/1.</text>
</comment>
<feature type="binding site" evidence="5 7">
    <location>
        <position position="132"/>
    </location>
    <ligand>
        <name>Mn(2+)</name>
        <dbReference type="ChEBI" id="CHEBI:29035"/>
        <label>1</label>
    </ligand>
</feature>
<evidence type="ECO:0000313" key="9">
    <source>
        <dbReference type="EMBL" id="RHW39005.1"/>
    </source>
</evidence>
<sequence>MLINPSFNHWQGRTDSQTDLLSFRYHQQIKLTKPSDLVTNVNATKVMSIIGFKCDEGVKRNKGRIGAAEAPDHIRLALAKLPWHLPAETEVLDAGDVKCESTQMEDAQQELGNAVTLLLEKGAFPIILGGGHETLYGHYIGARQHIGPEASLGIINIDAHFDMRPYEEETSSGTMFKQILDHDRNCGYFVAGIQQQGNTRALFVEAKKHQVDYILEEDLSMPRLETVKQQLDEFMSRHDYAILTLCTDAINSAYAPGVSAPSPFGLEPKVVRALIRHIVSSGKILSFDISEVNPSLDENNKTVTVAAHLLNEALIHFHSKK</sequence>
<dbReference type="PROSITE" id="PS51409">
    <property type="entry name" value="ARGINASE_2"/>
    <property type="match status" value="1"/>
</dbReference>
<dbReference type="NCBIfam" id="TIGR01227">
    <property type="entry name" value="hutG"/>
    <property type="match status" value="1"/>
</dbReference>
<gene>
    <name evidence="5 9" type="primary">hutG</name>
    <name evidence="9" type="ORF">D1B31_13655</name>
</gene>
<dbReference type="GO" id="GO:0033389">
    <property type="term" value="P:putrescine biosynthetic process from arginine, via agmatine"/>
    <property type="evidence" value="ECO:0007669"/>
    <property type="project" value="TreeGrafter"/>
</dbReference>
<dbReference type="HAMAP" id="MF_00737">
    <property type="entry name" value="Formimidoylglutam"/>
    <property type="match status" value="1"/>
</dbReference>
<dbReference type="Proteomes" id="UP000284416">
    <property type="component" value="Unassembled WGS sequence"/>
</dbReference>
<dbReference type="InterPro" id="IPR023696">
    <property type="entry name" value="Ureohydrolase_dom_sf"/>
</dbReference>
<feature type="binding site" evidence="5 7">
    <location>
        <position position="162"/>
    </location>
    <ligand>
        <name>Mn(2+)</name>
        <dbReference type="ChEBI" id="CHEBI:29035"/>
        <label>1</label>
    </ligand>
</feature>
<comment type="cofactor">
    <cofactor evidence="5 7">
        <name>Mn(2+)</name>
        <dbReference type="ChEBI" id="CHEBI:29035"/>
    </cofactor>
    <text evidence="5 7">Binds 2 manganese ions per subunit.</text>
</comment>
<protein>
    <recommendedName>
        <fullName evidence="5 6">Formimidoylglutamase</fullName>
        <ecNumber evidence="5 6">3.5.3.8</ecNumber>
    </recommendedName>
    <alternativeName>
        <fullName evidence="5">Formiminoglutamase</fullName>
    </alternativeName>
    <alternativeName>
        <fullName evidence="5">Formiminoglutamate hydrolase</fullName>
    </alternativeName>
</protein>
<evidence type="ECO:0000256" key="5">
    <source>
        <dbReference type="HAMAP-Rule" id="MF_00737"/>
    </source>
</evidence>
<dbReference type="RefSeq" id="WP_118921338.1">
    <property type="nucleotide sequence ID" value="NZ_QWEG01000008.1"/>
</dbReference>
<organism evidence="9 10">
    <name type="scientific">Neobacillus notoginsengisoli</name>
    <dbReference type="NCBI Taxonomy" id="1578198"/>
    <lineage>
        <taxon>Bacteria</taxon>
        <taxon>Bacillati</taxon>
        <taxon>Bacillota</taxon>
        <taxon>Bacilli</taxon>
        <taxon>Bacillales</taxon>
        <taxon>Bacillaceae</taxon>
        <taxon>Neobacillus</taxon>
    </lineage>
</organism>
<name>A0A417YSL9_9BACI</name>
<feature type="binding site" evidence="5">
    <location>
        <position position="248"/>
    </location>
    <ligand>
        <name>Mn(2+)</name>
        <dbReference type="ChEBI" id="CHEBI:29035"/>
        <label>2</label>
    </ligand>
</feature>
<evidence type="ECO:0000256" key="4">
    <source>
        <dbReference type="ARBA" id="ARBA00023211"/>
    </source>
</evidence>
<dbReference type="EMBL" id="QWEG01000008">
    <property type="protein sequence ID" value="RHW39005.1"/>
    <property type="molecule type" value="Genomic_DNA"/>
</dbReference>
<keyword evidence="2 5" id="KW-0378">Hydrolase</keyword>
<evidence type="ECO:0000256" key="3">
    <source>
        <dbReference type="ARBA" id="ARBA00022808"/>
    </source>
</evidence>
<dbReference type="UniPathway" id="UPA00379">
    <property type="reaction ID" value="UER00552"/>
</dbReference>
<keyword evidence="4 5" id="KW-0464">Manganese</keyword>
<comment type="similarity">
    <text evidence="5 8">Belongs to the arginase family.</text>
</comment>
<keyword evidence="1 5" id="KW-0479">Metal-binding</keyword>
<evidence type="ECO:0000256" key="1">
    <source>
        <dbReference type="ARBA" id="ARBA00022723"/>
    </source>
</evidence>
<comment type="function">
    <text evidence="5">Catalyzes the conversion of N-formimidoyl-L-glutamate to L-glutamate and formamide.</text>
</comment>
<reference evidence="9 10" key="1">
    <citation type="journal article" date="2017" name="Int. J. Syst. Evol. Microbiol.">
        <title>Bacillus notoginsengisoli sp. nov., a novel bacterium isolated from the rhizosphere of Panax notoginseng.</title>
        <authorList>
            <person name="Zhang M.Y."/>
            <person name="Cheng J."/>
            <person name="Cai Y."/>
            <person name="Zhang T.Y."/>
            <person name="Wu Y.Y."/>
            <person name="Manikprabhu D."/>
            <person name="Li W.J."/>
            <person name="Zhang Y.X."/>
        </authorList>
    </citation>
    <scope>NUCLEOTIDE SEQUENCE [LARGE SCALE GENOMIC DNA]</scope>
    <source>
        <strain evidence="9 10">JCM 30743</strain>
    </source>
</reference>
<evidence type="ECO:0000256" key="2">
    <source>
        <dbReference type="ARBA" id="ARBA00022801"/>
    </source>
</evidence>
<dbReference type="Pfam" id="PF00491">
    <property type="entry name" value="Arginase"/>
    <property type="match status" value="1"/>
</dbReference>
<dbReference type="GO" id="GO:0050415">
    <property type="term" value="F:formimidoylglutamase activity"/>
    <property type="evidence" value="ECO:0007669"/>
    <property type="project" value="UniProtKB-UniRule"/>
</dbReference>
<evidence type="ECO:0000256" key="7">
    <source>
        <dbReference type="PIRSR" id="PIRSR036979-1"/>
    </source>
</evidence>
<dbReference type="CDD" id="cd09988">
    <property type="entry name" value="Formimidoylglutamase"/>
    <property type="match status" value="1"/>
</dbReference>
<dbReference type="GO" id="GO:0019557">
    <property type="term" value="P:L-histidine catabolic process to glutamate and formate"/>
    <property type="evidence" value="ECO:0007669"/>
    <property type="project" value="UniProtKB-UniPathway"/>
</dbReference>